<proteinExistence type="predicted"/>
<dbReference type="OrthoDB" id="542013at2759"/>
<protein>
    <submittedName>
        <fullName evidence="2">NAD(P)-binding protein</fullName>
    </submittedName>
</protein>
<gene>
    <name evidence="2" type="ORF">LY89DRAFT_685854</name>
</gene>
<evidence type="ECO:0000313" key="2">
    <source>
        <dbReference type="EMBL" id="KUJ15972.1"/>
    </source>
</evidence>
<dbReference type="AlphaFoldDB" id="A0A194X840"/>
<dbReference type="InterPro" id="IPR002347">
    <property type="entry name" value="SDR_fam"/>
</dbReference>
<evidence type="ECO:0000256" key="1">
    <source>
        <dbReference type="ARBA" id="ARBA00023002"/>
    </source>
</evidence>
<dbReference type="InParanoid" id="A0A194X840"/>
<dbReference type="STRING" id="149040.A0A194X840"/>
<keyword evidence="1" id="KW-0560">Oxidoreductase</keyword>
<dbReference type="EMBL" id="KQ947417">
    <property type="protein sequence ID" value="KUJ15972.1"/>
    <property type="molecule type" value="Genomic_DNA"/>
</dbReference>
<organism evidence="2 3">
    <name type="scientific">Mollisia scopiformis</name>
    <name type="common">Conifer needle endophyte fungus</name>
    <name type="synonym">Phialocephala scopiformis</name>
    <dbReference type="NCBI Taxonomy" id="149040"/>
    <lineage>
        <taxon>Eukaryota</taxon>
        <taxon>Fungi</taxon>
        <taxon>Dikarya</taxon>
        <taxon>Ascomycota</taxon>
        <taxon>Pezizomycotina</taxon>
        <taxon>Leotiomycetes</taxon>
        <taxon>Helotiales</taxon>
        <taxon>Mollisiaceae</taxon>
        <taxon>Mollisia</taxon>
    </lineage>
</organism>
<keyword evidence="3" id="KW-1185">Reference proteome</keyword>
<dbReference type="RefSeq" id="XP_018070327.1">
    <property type="nucleotide sequence ID" value="XM_018215156.1"/>
</dbReference>
<dbReference type="GO" id="GO:0016491">
    <property type="term" value="F:oxidoreductase activity"/>
    <property type="evidence" value="ECO:0007669"/>
    <property type="project" value="UniProtKB-KW"/>
</dbReference>
<dbReference type="PANTHER" id="PTHR43157">
    <property type="entry name" value="PHOSPHATIDYLINOSITOL-GLYCAN BIOSYNTHESIS CLASS F PROTEIN-RELATED"/>
    <property type="match status" value="1"/>
</dbReference>
<dbReference type="PRINTS" id="PR00081">
    <property type="entry name" value="GDHRDH"/>
</dbReference>
<dbReference type="SUPFAM" id="SSF51735">
    <property type="entry name" value="NAD(P)-binding Rossmann-fold domains"/>
    <property type="match status" value="1"/>
</dbReference>
<evidence type="ECO:0000313" key="3">
    <source>
        <dbReference type="Proteomes" id="UP000070700"/>
    </source>
</evidence>
<dbReference type="Proteomes" id="UP000070700">
    <property type="component" value="Unassembled WGS sequence"/>
</dbReference>
<sequence>MSKFIKNLIVQWTPLPYPTTSFTGQTIIVTGANVGLGFEASRHFVRLGAQKVILACRSLSKGEEARADIERTTGRKGVCEVWEVDMGDWDSVKAFATRVEGLERVDAVCENAGLAGFTFKSHPSGWDASVAVNVVGTFLLALNLLPVLRRSGVKYNMVPRLEITSSETHKWAKFEERNEPSIFEALKRTDQPEWEKERYPVTKLLEVFGARSLVEKMAAGPHANQKVIVNTVNPGFCKSSLARDAKGMMFVIFSMMKMFMARSTEMGSRTIVAAVAAGEESHGKYMSNCVVAPPSDLVLSEEGKKTGDRIWKELLDILEGIQPGISKNI</sequence>
<dbReference type="InterPro" id="IPR036291">
    <property type="entry name" value="NAD(P)-bd_dom_sf"/>
</dbReference>
<reference evidence="2 3" key="1">
    <citation type="submission" date="2015-10" db="EMBL/GenBank/DDBJ databases">
        <title>Full genome of DAOMC 229536 Phialocephala scopiformis, a fungal endophyte of spruce producing the potent anti-insectan compound rugulosin.</title>
        <authorList>
            <consortium name="DOE Joint Genome Institute"/>
            <person name="Walker A.K."/>
            <person name="Frasz S.L."/>
            <person name="Seifert K.A."/>
            <person name="Miller J.D."/>
            <person name="Mondo S.J."/>
            <person name="Labutti K."/>
            <person name="Lipzen A."/>
            <person name="Dockter R."/>
            <person name="Kennedy M."/>
            <person name="Grigoriev I.V."/>
            <person name="Spatafora J.W."/>
        </authorList>
    </citation>
    <scope>NUCLEOTIDE SEQUENCE [LARGE SCALE GENOMIC DNA]</scope>
    <source>
        <strain evidence="2 3">CBS 120377</strain>
    </source>
</reference>
<accession>A0A194X840</accession>
<dbReference type="Gene3D" id="3.40.50.720">
    <property type="entry name" value="NAD(P)-binding Rossmann-like Domain"/>
    <property type="match status" value="1"/>
</dbReference>
<dbReference type="Pfam" id="PF00106">
    <property type="entry name" value="adh_short"/>
    <property type="match status" value="1"/>
</dbReference>
<name>A0A194X840_MOLSC</name>
<dbReference type="KEGG" id="psco:LY89DRAFT_685854"/>
<dbReference type="PANTHER" id="PTHR43157:SF31">
    <property type="entry name" value="PHOSPHATIDYLINOSITOL-GLYCAN BIOSYNTHESIS CLASS F PROTEIN"/>
    <property type="match status" value="1"/>
</dbReference>
<dbReference type="GeneID" id="28824882"/>